<dbReference type="Pfam" id="PF01920">
    <property type="entry name" value="Prefoldin_2"/>
    <property type="match status" value="1"/>
</dbReference>
<evidence type="ECO:0000313" key="7">
    <source>
        <dbReference type="EMBL" id="OWF52562.1"/>
    </source>
</evidence>
<evidence type="ECO:0000256" key="3">
    <source>
        <dbReference type="ARBA" id="ARBA00024667"/>
    </source>
</evidence>
<name>A0A210QV63_MIZYE</name>
<dbReference type="GO" id="GO:0016272">
    <property type="term" value="C:prefoldin complex"/>
    <property type="evidence" value="ECO:0007669"/>
    <property type="project" value="UniProtKB-UniRule"/>
</dbReference>
<organism evidence="7 8">
    <name type="scientific">Mizuhopecten yessoensis</name>
    <name type="common">Japanese scallop</name>
    <name type="synonym">Patinopecten yessoensis</name>
    <dbReference type="NCBI Taxonomy" id="6573"/>
    <lineage>
        <taxon>Eukaryota</taxon>
        <taxon>Metazoa</taxon>
        <taxon>Spiralia</taxon>
        <taxon>Lophotrochozoa</taxon>
        <taxon>Mollusca</taxon>
        <taxon>Bivalvia</taxon>
        <taxon>Autobranchia</taxon>
        <taxon>Pteriomorphia</taxon>
        <taxon>Pectinida</taxon>
        <taxon>Pectinoidea</taxon>
        <taxon>Pectinidae</taxon>
        <taxon>Mizuhopecten</taxon>
    </lineage>
</organism>
<comment type="function">
    <text evidence="3 4">Binds specifically to cytosolic chaperonin (c-CPN) and transfers target proteins to it. Binds to nascent polypeptide chain and promotes folding in an environment in which there are many competing pathways for nonnative proteins.</text>
</comment>
<keyword evidence="2 4" id="KW-0143">Chaperone</keyword>
<dbReference type="STRING" id="6573.A0A210QV63"/>
<gene>
    <name evidence="7" type="ORF">KP79_PYT13755</name>
</gene>
<dbReference type="OrthoDB" id="10250441at2759"/>
<dbReference type="PANTHER" id="PTHR21100">
    <property type="entry name" value="PREFOLDIN SUBUNIT 4"/>
    <property type="match status" value="1"/>
</dbReference>
<reference evidence="7 8" key="1">
    <citation type="journal article" date="2017" name="Nat. Ecol. Evol.">
        <title>Scallop genome provides insights into evolution of bilaterian karyotype and development.</title>
        <authorList>
            <person name="Wang S."/>
            <person name="Zhang J."/>
            <person name="Jiao W."/>
            <person name="Li J."/>
            <person name="Xun X."/>
            <person name="Sun Y."/>
            <person name="Guo X."/>
            <person name="Huan P."/>
            <person name="Dong B."/>
            <person name="Zhang L."/>
            <person name="Hu X."/>
            <person name="Sun X."/>
            <person name="Wang J."/>
            <person name="Zhao C."/>
            <person name="Wang Y."/>
            <person name="Wang D."/>
            <person name="Huang X."/>
            <person name="Wang R."/>
            <person name="Lv J."/>
            <person name="Li Y."/>
            <person name="Zhang Z."/>
            <person name="Liu B."/>
            <person name="Lu W."/>
            <person name="Hui Y."/>
            <person name="Liang J."/>
            <person name="Zhou Z."/>
            <person name="Hou R."/>
            <person name="Li X."/>
            <person name="Liu Y."/>
            <person name="Li H."/>
            <person name="Ning X."/>
            <person name="Lin Y."/>
            <person name="Zhao L."/>
            <person name="Xing Q."/>
            <person name="Dou J."/>
            <person name="Li Y."/>
            <person name="Mao J."/>
            <person name="Guo H."/>
            <person name="Dou H."/>
            <person name="Li T."/>
            <person name="Mu C."/>
            <person name="Jiang W."/>
            <person name="Fu Q."/>
            <person name="Fu X."/>
            <person name="Miao Y."/>
            <person name="Liu J."/>
            <person name="Yu Q."/>
            <person name="Li R."/>
            <person name="Liao H."/>
            <person name="Li X."/>
            <person name="Kong Y."/>
            <person name="Jiang Z."/>
            <person name="Chourrout D."/>
            <person name="Li R."/>
            <person name="Bao Z."/>
        </authorList>
    </citation>
    <scope>NUCLEOTIDE SEQUENCE [LARGE SCALE GENOMIC DNA]</scope>
    <source>
        <strain evidence="7 8">PY_sf001</strain>
    </source>
</reference>
<dbReference type="InterPro" id="IPR002777">
    <property type="entry name" value="PFD_beta-like"/>
</dbReference>
<dbReference type="GO" id="GO:0051082">
    <property type="term" value="F:unfolded protein binding"/>
    <property type="evidence" value="ECO:0007669"/>
    <property type="project" value="InterPro"/>
</dbReference>
<dbReference type="FunFam" id="1.10.287.370:FF:000005">
    <property type="entry name" value="Prefoldin subunit 4"/>
    <property type="match status" value="1"/>
</dbReference>
<evidence type="ECO:0000256" key="4">
    <source>
        <dbReference type="PIRNR" id="PIRNR016477"/>
    </source>
</evidence>
<proteinExistence type="inferred from homology"/>
<dbReference type="GO" id="GO:0005737">
    <property type="term" value="C:cytoplasm"/>
    <property type="evidence" value="ECO:0007669"/>
    <property type="project" value="TreeGrafter"/>
</dbReference>
<dbReference type="GO" id="GO:0006457">
    <property type="term" value="P:protein folding"/>
    <property type="evidence" value="ECO:0007669"/>
    <property type="project" value="UniProtKB-UniRule"/>
</dbReference>
<evidence type="ECO:0000256" key="6">
    <source>
        <dbReference type="SAM" id="MobiDB-lite"/>
    </source>
</evidence>
<feature type="compositionally biased region" description="Low complexity" evidence="6">
    <location>
        <begin position="10"/>
        <end position="20"/>
    </location>
</feature>
<dbReference type="PIRSF" id="PIRSF016477">
    <property type="entry name" value="Prefoldin_subunit_4"/>
    <property type="match status" value="1"/>
</dbReference>
<comment type="caution">
    <text evidence="7">The sequence shown here is derived from an EMBL/GenBank/DDBJ whole genome shotgun (WGS) entry which is preliminary data.</text>
</comment>
<evidence type="ECO:0000256" key="1">
    <source>
        <dbReference type="ARBA" id="ARBA00008045"/>
    </source>
</evidence>
<dbReference type="EMBL" id="NEDP02001767">
    <property type="protein sequence ID" value="OWF52562.1"/>
    <property type="molecule type" value="Genomic_DNA"/>
</dbReference>
<comment type="similarity">
    <text evidence="1 4">Belongs to the prefoldin subunit beta family.</text>
</comment>
<dbReference type="AlphaFoldDB" id="A0A210QV63"/>
<evidence type="ECO:0000256" key="5">
    <source>
        <dbReference type="SAM" id="Coils"/>
    </source>
</evidence>
<feature type="region of interest" description="Disordered" evidence="6">
    <location>
        <begin position="1"/>
        <end position="20"/>
    </location>
</feature>
<dbReference type="CDD" id="cd23165">
    <property type="entry name" value="Prefoldin_4"/>
    <property type="match status" value="1"/>
</dbReference>
<evidence type="ECO:0000313" key="8">
    <source>
        <dbReference type="Proteomes" id="UP000242188"/>
    </source>
</evidence>
<dbReference type="Proteomes" id="UP000242188">
    <property type="component" value="Unassembled WGS sequence"/>
</dbReference>
<comment type="subunit">
    <text evidence="4">Heterohexamer of two PFD-alpha type and four PFD-beta type subunits.</text>
</comment>
<protein>
    <recommendedName>
        <fullName evidence="4">Prefoldin subunit 4</fullName>
    </recommendedName>
</protein>
<dbReference type="PANTHER" id="PTHR21100:SF9">
    <property type="entry name" value="PREFOLDIN SUBUNIT 4"/>
    <property type="match status" value="1"/>
</dbReference>
<accession>A0A210QV63</accession>
<feature type="coiled-coil region" evidence="5">
    <location>
        <begin position="22"/>
        <end position="59"/>
    </location>
</feature>
<evidence type="ECO:0000256" key="2">
    <source>
        <dbReference type="ARBA" id="ARBA00023186"/>
    </source>
</evidence>
<keyword evidence="5" id="KW-0175">Coiled coil</keyword>
<dbReference type="InterPro" id="IPR016661">
    <property type="entry name" value="PFDN4"/>
</dbReference>
<sequence>MAATMKNSDTDTQVTYQDQQKINKFARNNARLQDLRDEEENKKKELQNLEDAADEILMLEDGDDSIPYPLFIRSFSIGEVFVSLNAESTGEMLEKAKLRVQEEMKEIDSQCEVHKQILQDLKVELYAKFGNNINLEADDDS</sequence>
<keyword evidence="8" id="KW-1185">Reference proteome</keyword>